<dbReference type="InterPro" id="IPR058942">
    <property type="entry name" value="AT3G52170-like"/>
</dbReference>
<reference evidence="3 4" key="1">
    <citation type="journal article" date="2024" name="Plant J.">
        <title>Genome sequences and population genomics reveal climatic adaptation and genomic divergence between two closely related sweetgum species.</title>
        <authorList>
            <person name="Xu W.Q."/>
            <person name="Ren C.Q."/>
            <person name="Zhang X.Y."/>
            <person name="Comes H.P."/>
            <person name="Liu X.H."/>
            <person name="Li Y.G."/>
            <person name="Kettle C.J."/>
            <person name="Jalonen R."/>
            <person name="Gaisberger H."/>
            <person name="Ma Y.Z."/>
            <person name="Qiu Y.X."/>
        </authorList>
    </citation>
    <scope>NUCLEOTIDE SEQUENCE [LARGE SCALE GENOMIC DNA]</scope>
    <source>
        <strain evidence="3">Hangzhou</strain>
    </source>
</reference>
<dbReference type="EMBL" id="JBBPBK010000009">
    <property type="protein sequence ID" value="KAK9279001.1"/>
    <property type="molecule type" value="Genomic_DNA"/>
</dbReference>
<feature type="domain" description="AT3G52170-like helix-turn-helix" evidence="2">
    <location>
        <begin position="66"/>
        <end position="115"/>
    </location>
</feature>
<protein>
    <recommendedName>
        <fullName evidence="2">AT3G52170-like helix-turn-helix domain-containing protein</fullName>
    </recommendedName>
</protein>
<dbReference type="InterPro" id="IPR058941">
    <property type="entry name" value="HTH_AT3G52170-like"/>
</dbReference>
<feature type="compositionally biased region" description="Basic and acidic residues" evidence="1">
    <location>
        <begin position="251"/>
        <end position="263"/>
    </location>
</feature>
<feature type="compositionally biased region" description="Basic and acidic residues" evidence="1">
    <location>
        <begin position="199"/>
        <end position="219"/>
    </location>
</feature>
<name>A0AAP0RMY3_LIQFO</name>
<keyword evidence="4" id="KW-1185">Reference proteome</keyword>
<dbReference type="Proteomes" id="UP001415857">
    <property type="component" value="Unassembled WGS sequence"/>
</dbReference>
<proteinExistence type="predicted"/>
<accession>A0AAP0RMY3</accession>
<dbReference type="PANTHER" id="PTHR34568:SF4">
    <property type="entry name" value="OS02G0638000 PROTEIN"/>
    <property type="match status" value="1"/>
</dbReference>
<gene>
    <name evidence="3" type="ORF">L1049_028583</name>
</gene>
<dbReference type="AlphaFoldDB" id="A0AAP0RMY3"/>
<dbReference type="PANTHER" id="PTHR34568">
    <property type="entry name" value="RRM DOMAIN-CONTAINING PROTEIN"/>
    <property type="match status" value="1"/>
</dbReference>
<comment type="caution">
    <text evidence="3">The sequence shown here is derived from an EMBL/GenBank/DDBJ whole genome shotgun (WGS) entry which is preliminary data.</text>
</comment>
<organism evidence="3 4">
    <name type="scientific">Liquidambar formosana</name>
    <name type="common">Formosan gum</name>
    <dbReference type="NCBI Taxonomy" id="63359"/>
    <lineage>
        <taxon>Eukaryota</taxon>
        <taxon>Viridiplantae</taxon>
        <taxon>Streptophyta</taxon>
        <taxon>Embryophyta</taxon>
        <taxon>Tracheophyta</taxon>
        <taxon>Spermatophyta</taxon>
        <taxon>Magnoliopsida</taxon>
        <taxon>eudicotyledons</taxon>
        <taxon>Gunneridae</taxon>
        <taxon>Pentapetalae</taxon>
        <taxon>Saxifragales</taxon>
        <taxon>Altingiaceae</taxon>
        <taxon>Liquidambar</taxon>
    </lineage>
</organism>
<evidence type="ECO:0000259" key="2">
    <source>
        <dbReference type="Pfam" id="PF25896"/>
    </source>
</evidence>
<dbReference type="Pfam" id="PF25896">
    <property type="entry name" value="HTH_AT3G52170"/>
    <property type="match status" value="1"/>
</dbReference>
<evidence type="ECO:0000256" key="1">
    <source>
        <dbReference type="SAM" id="MobiDB-lite"/>
    </source>
</evidence>
<evidence type="ECO:0000313" key="4">
    <source>
        <dbReference type="Proteomes" id="UP001415857"/>
    </source>
</evidence>
<sequence length="285" mass="32305">MQIARGVVTFSSKNYASRLTLTKTTRVFTDITKVVRGSNIQWRGRSYAASVPSDLPKAQKGRKRVSKDERKAMVESFVNKYREMNAGKFPSADSARKEVGGSFYVIRKILQEIEYNSKISPLNKRNQNILEKELIKENESLTEYKEVSSSQMTVDAEIQNVSQKVAINGEVIGDSSDKHLEAKGDHFDFVATHSHLQEKETAVDSHPSFEKPEEFKEGEAVTEDLQEFDGPKHKTEQDQGSPKLDNLARNISEKQENDEELPKKPTVWGNLKSLADGIINMWRKL</sequence>
<feature type="region of interest" description="Disordered" evidence="1">
    <location>
        <begin position="199"/>
        <end position="264"/>
    </location>
</feature>
<evidence type="ECO:0000313" key="3">
    <source>
        <dbReference type="EMBL" id="KAK9279001.1"/>
    </source>
</evidence>